<sequence length="327" mass="36751">MTDSTAQGYDIIGDVHGCATQLQALLAELGYQKASNTSEYRHPERQAIFVGDLIDRGDEQLQALQIVKDMVEAGSAKIVMGNHEFNALAYDTEWPVGSGQYLRPRSAKNAKQHAAFLAQVTGADRRRYLDWFTTIPLWLDLGGLRVVHACWHPDSIAAVEKHCGSSTPFRDIAHLVAATDKAHPLYQAIETLLKGPEISLVDRDQPEYHDKDGHPRANARIRWWHSEARTLRDIAEMGGNFTTPTGEPYPLLPELELSDRDHTYVYPPGVPVFYGHYWRQRPAQRLHDWTDYTACVDFSAVKGGALTAYRWSGETRIDPANYVPLVS</sequence>
<accession>A0A0H5RQJ0</accession>
<evidence type="ECO:0000313" key="3">
    <source>
        <dbReference type="Proteomes" id="UP000199147"/>
    </source>
</evidence>
<proteinExistence type="predicted"/>
<dbReference type="InterPro" id="IPR029052">
    <property type="entry name" value="Metallo-depent_PP-like"/>
</dbReference>
<dbReference type="OrthoDB" id="9807890at2"/>
<name>A0A0H5RQJ0_9MYCO</name>
<dbReference type="GO" id="GO:0005737">
    <property type="term" value="C:cytoplasm"/>
    <property type="evidence" value="ECO:0007669"/>
    <property type="project" value="TreeGrafter"/>
</dbReference>
<evidence type="ECO:0000259" key="1">
    <source>
        <dbReference type="Pfam" id="PF00149"/>
    </source>
</evidence>
<dbReference type="EMBL" id="CWKH01000001">
    <property type="protein sequence ID" value="CRZ16233.1"/>
    <property type="molecule type" value="Genomic_DNA"/>
</dbReference>
<dbReference type="PANTHER" id="PTHR42850">
    <property type="entry name" value="METALLOPHOSPHOESTERASE"/>
    <property type="match status" value="1"/>
</dbReference>
<protein>
    <submittedName>
        <fullName evidence="2">Ser/Thr protein phosphatase</fullName>
    </submittedName>
</protein>
<dbReference type="InterPro" id="IPR004843">
    <property type="entry name" value="Calcineurin-like_PHP"/>
</dbReference>
<organism evidence="2 3">
    <name type="scientific">Mycolicibacterium neworleansense</name>
    <dbReference type="NCBI Taxonomy" id="146018"/>
    <lineage>
        <taxon>Bacteria</taxon>
        <taxon>Bacillati</taxon>
        <taxon>Actinomycetota</taxon>
        <taxon>Actinomycetes</taxon>
        <taxon>Mycobacteriales</taxon>
        <taxon>Mycobacteriaceae</taxon>
        <taxon>Mycolicibacterium</taxon>
    </lineage>
</organism>
<keyword evidence="3" id="KW-1185">Reference proteome</keyword>
<feature type="domain" description="Calcineurin-like phosphoesterase" evidence="1">
    <location>
        <begin position="11"/>
        <end position="143"/>
    </location>
</feature>
<dbReference type="Gene3D" id="3.60.21.10">
    <property type="match status" value="1"/>
</dbReference>
<dbReference type="AlphaFoldDB" id="A0A0H5RQJ0"/>
<dbReference type="Proteomes" id="UP000199147">
    <property type="component" value="Unassembled WGS sequence"/>
</dbReference>
<dbReference type="PANTHER" id="PTHR42850:SF7">
    <property type="entry name" value="BIS(5'-NUCLEOSYL)-TETRAPHOSPHATASE PRPE [ASYMMETRICAL]"/>
    <property type="match status" value="1"/>
</dbReference>
<dbReference type="InterPro" id="IPR050126">
    <property type="entry name" value="Ap4A_hydrolase"/>
</dbReference>
<dbReference type="RefSeq" id="WP_090515202.1">
    <property type="nucleotide sequence ID" value="NZ_CWKH01000001.1"/>
</dbReference>
<dbReference type="Pfam" id="PF00149">
    <property type="entry name" value="Metallophos"/>
    <property type="match status" value="1"/>
</dbReference>
<reference evidence="3" key="1">
    <citation type="submission" date="2015-07" db="EMBL/GenBank/DDBJ databases">
        <authorList>
            <person name="Urmite Genomes"/>
        </authorList>
    </citation>
    <scope>NUCLEOTIDE SEQUENCE [LARGE SCALE GENOMIC DNA]</scope>
    <source>
        <strain evidence="3">type strain: ATCC 49404</strain>
    </source>
</reference>
<dbReference type="STRING" id="146018.BN2156_03100"/>
<dbReference type="GO" id="GO:0016791">
    <property type="term" value="F:phosphatase activity"/>
    <property type="evidence" value="ECO:0007669"/>
    <property type="project" value="TreeGrafter"/>
</dbReference>
<dbReference type="SUPFAM" id="SSF56300">
    <property type="entry name" value="Metallo-dependent phosphatases"/>
    <property type="match status" value="1"/>
</dbReference>
<evidence type="ECO:0000313" key="2">
    <source>
        <dbReference type="EMBL" id="CRZ16233.1"/>
    </source>
</evidence>
<gene>
    <name evidence="2" type="ORF">BN2156_03100</name>
</gene>